<keyword evidence="2 8" id="KW-0963">Cytoplasm</keyword>
<keyword evidence="4 8" id="KW-0819">tRNA processing</keyword>
<evidence type="ECO:0000256" key="4">
    <source>
        <dbReference type="ARBA" id="ARBA00022694"/>
    </source>
</evidence>
<sequence>MVNEFLTFVNSERLFKKTDKLLVAVSGGKDSVVLVHLLNKLGFNFSIAHCNFRLRGNESDGDEVFVKGISEKMKVAFYSTSFDTKKYASNKGVSTQMAARELRYNWFDELMKANGFNYLLTAHHLNDSFETALFNFVKGTGVAGLRGIKPKHNYVIRPLINFPKSMIDEYAVENAIEWREDSSNESSDYHRNYLRHEVVPKLKSVNENLLGTYQVSASRLSSLERLLQEAVKDLNTEIVGDGDIKEIPLKSILRVELVVLEEYLKPFGFNFQQCQSLKQLAVGTNSGKIITSTNYQITVDRETAFLTKISKTLSIEEVIDSFDCNKGIGSVHITFKSTSDLSIARISGIEKVDLDKLKLPMKVRSWREGDSFQPLGMKGKKKLSDFMIDEKIPLNLKSSVLVLESDGQIVSVIGYRIDDRFKLTNKSKKALQIQIVND</sequence>
<evidence type="ECO:0000256" key="6">
    <source>
        <dbReference type="ARBA" id="ARBA00022840"/>
    </source>
</evidence>
<dbReference type="GO" id="GO:0005737">
    <property type="term" value="C:cytoplasm"/>
    <property type="evidence" value="ECO:0007669"/>
    <property type="project" value="UniProtKB-SubCell"/>
</dbReference>
<comment type="function">
    <text evidence="8">Ligates lysine onto the cytidine present at position 34 of the AUA codon-specific tRNA(Ile) that contains the anticodon CAU, in an ATP-dependent manner. Cytidine is converted to lysidine, thus changing the amino acid specificity of the tRNA from methionine to isoleucine.</text>
</comment>
<evidence type="ECO:0000259" key="9">
    <source>
        <dbReference type="SMART" id="SM00977"/>
    </source>
</evidence>
<feature type="domain" description="Lysidine-tRNA(Ile) synthetase C-terminal" evidence="9">
    <location>
        <begin position="361"/>
        <end position="433"/>
    </location>
</feature>
<dbReference type="RefSeq" id="WP_205723466.1">
    <property type="nucleotide sequence ID" value="NZ_CP070608.1"/>
</dbReference>
<dbReference type="GO" id="GO:0032267">
    <property type="term" value="F:tRNA(Ile)-lysidine synthase activity"/>
    <property type="evidence" value="ECO:0007669"/>
    <property type="project" value="UniProtKB-EC"/>
</dbReference>
<dbReference type="AlphaFoldDB" id="A0A975A2V9"/>
<dbReference type="Pfam" id="PF01171">
    <property type="entry name" value="ATP_bind_3"/>
    <property type="match status" value="1"/>
</dbReference>
<dbReference type="PANTHER" id="PTHR43033">
    <property type="entry name" value="TRNA(ILE)-LYSIDINE SYNTHASE-RELATED"/>
    <property type="match status" value="1"/>
</dbReference>
<dbReference type="NCBIfam" id="TIGR02433">
    <property type="entry name" value="lysidine_TilS_C"/>
    <property type="match status" value="1"/>
</dbReference>
<dbReference type="HAMAP" id="MF_01161">
    <property type="entry name" value="tRNA_Ile_lys_synt"/>
    <property type="match status" value="1"/>
</dbReference>
<organism evidence="10 11">
    <name type="scientific">Fulvivirga lutea</name>
    <dbReference type="NCBI Taxonomy" id="2810512"/>
    <lineage>
        <taxon>Bacteria</taxon>
        <taxon>Pseudomonadati</taxon>
        <taxon>Bacteroidota</taxon>
        <taxon>Cytophagia</taxon>
        <taxon>Cytophagales</taxon>
        <taxon>Fulvivirgaceae</taxon>
        <taxon>Fulvivirga</taxon>
    </lineage>
</organism>
<evidence type="ECO:0000256" key="5">
    <source>
        <dbReference type="ARBA" id="ARBA00022741"/>
    </source>
</evidence>
<accession>A0A975A2V9</accession>
<dbReference type="InterPro" id="IPR011063">
    <property type="entry name" value="TilS/TtcA_N"/>
</dbReference>
<protein>
    <recommendedName>
        <fullName evidence="8">tRNA(Ile)-lysidine synthase</fullName>
        <ecNumber evidence="8">6.3.4.19</ecNumber>
    </recommendedName>
    <alternativeName>
        <fullName evidence="8">tRNA(Ile)-2-lysyl-cytidine synthase</fullName>
    </alternativeName>
    <alternativeName>
        <fullName evidence="8">tRNA(Ile)-lysidine synthetase</fullName>
    </alternativeName>
</protein>
<dbReference type="InterPro" id="IPR014729">
    <property type="entry name" value="Rossmann-like_a/b/a_fold"/>
</dbReference>
<feature type="binding site" evidence="8">
    <location>
        <begin position="26"/>
        <end position="31"/>
    </location>
    <ligand>
        <name>ATP</name>
        <dbReference type="ChEBI" id="CHEBI:30616"/>
    </ligand>
</feature>
<dbReference type="KEGG" id="fuv:JR347_07675"/>
<reference evidence="10" key="1">
    <citation type="submission" date="2021-02" db="EMBL/GenBank/DDBJ databases">
        <title>Fulvivirga sp. S481 isolated from sea water.</title>
        <authorList>
            <person name="Bae S.S."/>
            <person name="Baek K."/>
        </authorList>
    </citation>
    <scope>NUCLEOTIDE SEQUENCE</scope>
    <source>
        <strain evidence="10">S481</strain>
    </source>
</reference>
<dbReference type="SUPFAM" id="SSF52402">
    <property type="entry name" value="Adenine nucleotide alpha hydrolases-like"/>
    <property type="match status" value="1"/>
</dbReference>
<dbReference type="SMART" id="SM00977">
    <property type="entry name" value="TilS_C"/>
    <property type="match status" value="1"/>
</dbReference>
<dbReference type="EC" id="6.3.4.19" evidence="8"/>
<dbReference type="CDD" id="cd01992">
    <property type="entry name" value="TilS_N"/>
    <property type="match status" value="1"/>
</dbReference>
<evidence type="ECO:0000256" key="1">
    <source>
        <dbReference type="ARBA" id="ARBA00004496"/>
    </source>
</evidence>
<evidence type="ECO:0000313" key="11">
    <source>
        <dbReference type="Proteomes" id="UP000662783"/>
    </source>
</evidence>
<dbReference type="InterPro" id="IPR012796">
    <property type="entry name" value="Lysidine-tRNA-synth_C"/>
</dbReference>
<dbReference type="PANTHER" id="PTHR43033:SF1">
    <property type="entry name" value="TRNA(ILE)-LYSIDINE SYNTHASE-RELATED"/>
    <property type="match status" value="1"/>
</dbReference>
<comment type="catalytic activity">
    <reaction evidence="7 8">
        <text>cytidine(34) in tRNA(Ile2) + L-lysine + ATP = lysidine(34) in tRNA(Ile2) + AMP + diphosphate + H(+)</text>
        <dbReference type="Rhea" id="RHEA:43744"/>
        <dbReference type="Rhea" id="RHEA-COMP:10625"/>
        <dbReference type="Rhea" id="RHEA-COMP:10670"/>
        <dbReference type="ChEBI" id="CHEBI:15378"/>
        <dbReference type="ChEBI" id="CHEBI:30616"/>
        <dbReference type="ChEBI" id="CHEBI:32551"/>
        <dbReference type="ChEBI" id="CHEBI:33019"/>
        <dbReference type="ChEBI" id="CHEBI:82748"/>
        <dbReference type="ChEBI" id="CHEBI:83665"/>
        <dbReference type="ChEBI" id="CHEBI:456215"/>
        <dbReference type="EC" id="6.3.4.19"/>
    </reaction>
</comment>
<comment type="domain">
    <text evidence="8">The N-terminal region contains the highly conserved SGGXDS motif, predicted to be a P-loop motif involved in ATP binding.</text>
</comment>
<dbReference type="Gene3D" id="3.40.50.620">
    <property type="entry name" value="HUPs"/>
    <property type="match status" value="1"/>
</dbReference>
<evidence type="ECO:0000256" key="2">
    <source>
        <dbReference type="ARBA" id="ARBA00022490"/>
    </source>
</evidence>
<comment type="subcellular location">
    <subcellularLocation>
        <location evidence="1 8">Cytoplasm</location>
    </subcellularLocation>
</comment>
<dbReference type="InterPro" id="IPR012094">
    <property type="entry name" value="tRNA_Ile_lys_synt"/>
</dbReference>
<dbReference type="GO" id="GO:0006400">
    <property type="term" value="P:tRNA modification"/>
    <property type="evidence" value="ECO:0007669"/>
    <property type="project" value="UniProtKB-UniRule"/>
</dbReference>
<gene>
    <name evidence="8 10" type="primary">tilS</name>
    <name evidence="10" type="ORF">JR347_07675</name>
</gene>
<keyword evidence="6 8" id="KW-0067">ATP-binding</keyword>
<proteinExistence type="inferred from homology"/>
<evidence type="ECO:0000256" key="3">
    <source>
        <dbReference type="ARBA" id="ARBA00022598"/>
    </source>
</evidence>
<dbReference type="NCBIfam" id="TIGR02432">
    <property type="entry name" value="lysidine_TilS_N"/>
    <property type="match status" value="1"/>
</dbReference>
<evidence type="ECO:0000256" key="8">
    <source>
        <dbReference type="HAMAP-Rule" id="MF_01161"/>
    </source>
</evidence>
<keyword evidence="3 8" id="KW-0436">Ligase</keyword>
<dbReference type="Proteomes" id="UP000662783">
    <property type="component" value="Chromosome"/>
</dbReference>
<evidence type="ECO:0000313" key="10">
    <source>
        <dbReference type="EMBL" id="QSE98952.1"/>
    </source>
</evidence>
<evidence type="ECO:0000256" key="7">
    <source>
        <dbReference type="ARBA" id="ARBA00048539"/>
    </source>
</evidence>
<dbReference type="EMBL" id="CP070608">
    <property type="protein sequence ID" value="QSE98952.1"/>
    <property type="molecule type" value="Genomic_DNA"/>
</dbReference>
<keyword evidence="11" id="KW-1185">Reference proteome</keyword>
<keyword evidence="5 8" id="KW-0547">Nucleotide-binding</keyword>
<dbReference type="SUPFAM" id="SSF56037">
    <property type="entry name" value="PheT/TilS domain"/>
    <property type="match status" value="1"/>
</dbReference>
<dbReference type="GO" id="GO:0005524">
    <property type="term" value="F:ATP binding"/>
    <property type="evidence" value="ECO:0007669"/>
    <property type="project" value="UniProtKB-UniRule"/>
</dbReference>
<comment type="similarity">
    <text evidence="8">Belongs to the tRNA(Ile)-lysidine synthase family.</text>
</comment>
<dbReference type="Pfam" id="PF11734">
    <property type="entry name" value="TilS_C"/>
    <property type="match status" value="1"/>
</dbReference>
<name>A0A975A2V9_9BACT</name>
<dbReference type="InterPro" id="IPR012795">
    <property type="entry name" value="tRNA_Ile_lys_synt_N"/>
</dbReference>